<gene>
    <name evidence="2" type="ORF">N5910_00205</name>
    <name evidence="1" type="ORF">U2150_06270</name>
</gene>
<dbReference type="KEGG" id="mwo:MWSIV6_0030"/>
<name>A0A9E7RTX8_METWO</name>
<organism evidence="2">
    <name type="scientific">Methanothermobacter wolfeii</name>
    <name type="common">Methanobacterium wolfei</name>
    <dbReference type="NCBI Taxonomy" id="145261"/>
    <lineage>
        <taxon>Archaea</taxon>
        <taxon>Methanobacteriati</taxon>
        <taxon>Methanobacteriota</taxon>
        <taxon>Methanomada group</taxon>
        <taxon>Methanobacteria</taxon>
        <taxon>Methanobacteriales</taxon>
        <taxon>Methanobacteriaceae</taxon>
        <taxon>Methanothermobacter</taxon>
    </lineage>
</organism>
<sequence length="82" mass="9201">MKYRVVFHLDEDDDMRVSLALNNIRNLIADLVDVEVELVAYASGVNPLRRNSGYSDTIKMLMDRGVKFAACSNTLKGDGHRS</sequence>
<dbReference type="Proteomes" id="UP001065373">
    <property type="component" value="Chromosome"/>
</dbReference>
<protein>
    <submittedName>
        <fullName evidence="2">DsrE family protein</fullName>
    </submittedName>
</protein>
<dbReference type="EMBL" id="JAXUHJ010000010">
    <property type="protein sequence ID" value="MEJ8543092.1"/>
    <property type="molecule type" value="Genomic_DNA"/>
</dbReference>
<dbReference type="EMBL" id="CP104550">
    <property type="protein sequence ID" value="UXH31771.1"/>
    <property type="molecule type" value="Genomic_DNA"/>
</dbReference>
<dbReference type="AlphaFoldDB" id="A0A9E7RTX8"/>
<accession>A0A9E7RTX8</accession>
<dbReference type="InterPro" id="IPR027396">
    <property type="entry name" value="DsrEFH-like"/>
</dbReference>
<evidence type="ECO:0000313" key="1">
    <source>
        <dbReference type="EMBL" id="MEJ8543092.1"/>
    </source>
</evidence>
<dbReference type="RefSeq" id="WP_074358239.1">
    <property type="nucleotide sequence ID" value="NZ_CP104550.1"/>
</dbReference>
<evidence type="ECO:0000313" key="3">
    <source>
        <dbReference type="Proteomes" id="UP001369247"/>
    </source>
</evidence>
<dbReference type="GeneID" id="75105627"/>
<keyword evidence="3" id="KW-1185">Reference proteome</keyword>
<reference evidence="2" key="1">
    <citation type="submission" date="2022-09" db="EMBL/GenBank/DDBJ databases">
        <title>Characterization of three MwoI isoschizomers from sequenced genome and metagenomes.</title>
        <authorList>
            <person name="Fomenkov A."/>
            <person name="Xu S.Y."/>
            <person name="Roberts R.J."/>
        </authorList>
    </citation>
    <scope>NUCLEOTIDE SEQUENCE</scope>
    <source>
        <strain evidence="2">DSM 2970</strain>
    </source>
</reference>
<evidence type="ECO:0000313" key="2">
    <source>
        <dbReference type="EMBL" id="UXH31771.1"/>
    </source>
</evidence>
<dbReference type="Gene3D" id="3.40.1260.10">
    <property type="entry name" value="DsrEFH-like"/>
    <property type="match status" value="1"/>
</dbReference>
<reference evidence="1 3" key="2">
    <citation type="submission" date="2023-12" db="EMBL/GenBank/DDBJ databases">
        <title>Phenotypic and Genomic Characterization of Methanothermobacter wolfeii Strain BSEL, a CO2-Capturing Archaeon with Minimal Nutrient Requirements.</title>
        <authorList>
            <person name="Ale Enriquez F."/>
            <person name="Ahring B.K."/>
        </authorList>
    </citation>
    <scope>NUCLEOTIDE SEQUENCE [LARGE SCALE GENOMIC DNA]</scope>
    <source>
        <strain evidence="1 3">BSEL-1</strain>
    </source>
</reference>
<proteinExistence type="predicted"/>
<dbReference type="GeneID" id="58977701"/>
<dbReference type="SUPFAM" id="SSF75169">
    <property type="entry name" value="DsrEFH-like"/>
    <property type="match status" value="1"/>
</dbReference>
<dbReference type="Proteomes" id="UP001369247">
    <property type="component" value="Unassembled WGS sequence"/>
</dbReference>